<dbReference type="SUPFAM" id="SSF57850">
    <property type="entry name" value="RING/U-box"/>
    <property type="match status" value="1"/>
</dbReference>
<keyword evidence="6" id="KW-1185">Reference proteome</keyword>
<dbReference type="InterPro" id="IPR013083">
    <property type="entry name" value="Znf_RING/FYVE/PHD"/>
</dbReference>
<reference evidence="5" key="1">
    <citation type="submission" date="2020-06" db="EMBL/GenBank/DDBJ databases">
        <title>Draft genome of Bugula neritina, a colonial animal packing powerful symbionts and potential medicines.</title>
        <authorList>
            <person name="Rayko M."/>
        </authorList>
    </citation>
    <scope>NUCLEOTIDE SEQUENCE [LARGE SCALE GENOMIC DNA]</scope>
    <source>
        <strain evidence="5">Kwan_BN1</strain>
    </source>
</reference>
<evidence type="ECO:0000259" key="4">
    <source>
        <dbReference type="PROSITE" id="PS50089"/>
    </source>
</evidence>
<name>A0A7J7J884_BUGNE</name>
<protein>
    <recommendedName>
        <fullName evidence="4">RING-type domain-containing protein</fullName>
    </recommendedName>
</protein>
<dbReference type="EMBL" id="VXIV02002846">
    <property type="protein sequence ID" value="KAF6022479.1"/>
    <property type="molecule type" value="Genomic_DNA"/>
</dbReference>
<keyword evidence="1 3" id="KW-0863">Zinc-finger</keyword>
<evidence type="ECO:0000256" key="3">
    <source>
        <dbReference type="PROSITE-ProRule" id="PRU00175"/>
    </source>
</evidence>
<comment type="caution">
    <text evidence="5">The sequence shown here is derived from an EMBL/GenBank/DDBJ whole genome shotgun (WGS) entry which is preliminary data.</text>
</comment>
<dbReference type="OrthoDB" id="342730at2759"/>
<proteinExistence type="predicted"/>
<dbReference type="InterPro" id="IPR001841">
    <property type="entry name" value="Znf_RING"/>
</dbReference>
<dbReference type="GO" id="GO:0008270">
    <property type="term" value="F:zinc ion binding"/>
    <property type="evidence" value="ECO:0007669"/>
    <property type="project" value="UniProtKB-KW"/>
</dbReference>
<evidence type="ECO:0000256" key="1">
    <source>
        <dbReference type="ARBA" id="ARBA00022771"/>
    </source>
</evidence>
<evidence type="ECO:0000313" key="6">
    <source>
        <dbReference type="Proteomes" id="UP000593567"/>
    </source>
</evidence>
<dbReference type="AlphaFoldDB" id="A0A7J7J884"/>
<gene>
    <name evidence="5" type="ORF">EB796_019222</name>
</gene>
<sequence length="83" mass="9205">MNLKVSNNAKTTVELVSQKKFNYPTMAAAAIGKNIRRECGFCLQVDEDLVDPKQLPCSHIHCGPCLKGAFSVARILKCRHCRS</sequence>
<keyword evidence="2" id="KW-0862">Zinc</keyword>
<evidence type="ECO:0000256" key="2">
    <source>
        <dbReference type="ARBA" id="ARBA00022833"/>
    </source>
</evidence>
<dbReference type="Gene3D" id="3.30.40.10">
    <property type="entry name" value="Zinc/RING finger domain, C3HC4 (zinc finger)"/>
    <property type="match status" value="1"/>
</dbReference>
<accession>A0A7J7J884</accession>
<keyword evidence="1 3" id="KW-0479">Metal-binding</keyword>
<evidence type="ECO:0000313" key="5">
    <source>
        <dbReference type="EMBL" id="KAF6022479.1"/>
    </source>
</evidence>
<dbReference type="Proteomes" id="UP000593567">
    <property type="component" value="Unassembled WGS sequence"/>
</dbReference>
<organism evidence="5 6">
    <name type="scientific">Bugula neritina</name>
    <name type="common">Brown bryozoan</name>
    <name type="synonym">Sertularia neritina</name>
    <dbReference type="NCBI Taxonomy" id="10212"/>
    <lineage>
        <taxon>Eukaryota</taxon>
        <taxon>Metazoa</taxon>
        <taxon>Spiralia</taxon>
        <taxon>Lophotrochozoa</taxon>
        <taxon>Bryozoa</taxon>
        <taxon>Gymnolaemata</taxon>
        <taxon>Cheilostomatida</taxon>
        <taxon>Flustrina</taxon>
        <taxon>Buguloidea</taxon>
        <taxon>Bugulidae</taxon>
        <taxon>Bugula</taxon>
    </lineage>
</organism>
<feature type="domain" description="RING-type" evidence="4">
    <location>
        <begin position="39"/>
        <end position="82"/>
    </location>
</feature>
<dbReference type="PROSITE" id="PS50089">
    <property type="entry name" value="ZF_RING_2"/>
    <property type="match status" value="1"/>
</dbReference>